<evidence type="ECO:0008006" key="4">
    <source>
        <dbReference type="Google" id="ProtNLM"/>
    </source>
</evidence>
<evidence type="ECO:0000313" key="3">
    <source>
        <dbReference type="Proteomes" id="UP001500185"/>
    </source>
</evidence>
<evidence type="ECO:0000313" key="2">
    <source>
        <dbReference type="EMBL" id="GAA0751260.1"/>
    </source>
</evidence>
<reference evidence="2 3" key="1">
    <citation type="journal article" date="2019" name="Int. J. Syst. Evol. Microbiol.">
        <title>The Global Catalogue of Microorganisms (GCM) 10K type strain sequencing project: providing services to taxonomists for standard genome sequencing and annotation.</title>
        <authorList>
            <consortium name="The Broad Institute Genomics Platform"/>
            <consortium name="The Broad Institute Genome Sequencing Center for Infectious Disease"/>
            <person name="Wu L."/>
            <person name="Ma J."/>
        </authorList>
    </citation>
    <scope>NUCLEOTIDE SEQUENCE [LARGE SCALE GENOMIC DNA]</scope>
    <source>
        <strain evidence="2 3">JCM 16231</strain>
    </source>
</reference>
<feature type="transmembrane region" description="Helical" evidence="1">
    <location>
        <begin position="48"/>
        <end position="67"/>
    </location>
</feature>
<keyword evidence="1" id="KW-1133">Transmembrane helix</keyword>
<evidence type="ECO:0000256" key="1">
    <source>
        <dbReference type="SAM" id="Phobius"/>
    </source>
</evidence>
<gene>
    <name evidence="2" type="ORF">GCM10009433_01110</name>
</gene>
<keyword evidence="1" id="KW-0812">Transmembrane</keyword>
<comment type="caution">
    <text evidence="2">The sequence shown here is derived from an EMBL/GenBank/DDBJ whole genome shotgun (WGS) entry which is preliminary data.</text>
</comment>
<protein>
    <recommendedName>
        <fullName evidence="4">Adenylosuccinate synthetase</fullName>
    </recommendedName>
</protein>
<dbReference type="Proteomes" id="UP001500185">
    <property type="component" value="Unassembled WGS sequence"/>
</dbReference>
<name>A0ABN1K0G8_9FLAO</name>
<organism evidence="2 3">
    <name type="scientific">Psychroflexus lacisalsi</name>
    <dbReference type="NCBI Taxonomy" id="503928"/>
    <lineage>
        <taxon>Bacteria</taxon>
        <taxon>Pseudomonadati</taxon>
        <taxon>Bacteroidota</taxon>
        <taxon>Flavobacteriia</taxon>
        <taxon>Flavobacteriales</taxon>
        <taxon>Flavobacteriaceae</taxon>
        <taxon>Psychroflexus</taxon>
    </lineage>
</organism>
<keyword evidence="1" id="KW-0472">Membrane</keyword>
<proteinExistence type="predicted"/>
<keyword evidence="3" id="KW-1185">Reference proteome</keyword>
<dbReference type="EMBL" id="BAAAGG010000001">
    <property type="protein sequence ID" value="GAA0751260.1"/>
    <property type="molecule type" value="Genomic_DNA"/>
</dbReference>
<accession>A0ABN1K0G8</accession>
<sequence>MMKMNKYFLALVLIFVTIWDSVSQCSMCRAVLESEQDTGQAEAINDGIVYLMAFPYILVGGVLYVVYRSFKKKKSQQNTQ</sequence>